<accession>A0A7W9YBH2</accession>
<name>A0A7W9YBH2_9HYPH</name>
<sequence length="38" mass="3940">MRFTPSALAARYGSDESAGFRLPANVSRNTPATEAGGL</sequence>
<proteinExistence type="predicted"/>
<organism evidence="2 3">
    <name type="scientific">Rhizobium wenxiniae</name>
    <dbReference type="NCBI Taxonomy" id="1737357"/>
    <lineage>
        <taxon>Bacteria</taxon>
        <taxon>Pseudomonadati</taxon>
        <taxon>Pseudomonadota</taxon>
        <taxon>Alphaproteobacteria</taxon>
        <taxon>Hyphomicrobiales</taxon>
        <taxon>Rhizobiaceae</taxon>
        <taxon>Rhizobium/Agrobacterium group</taxon>
        <taxon>Rhizobium</taxon>
    </lineage>
</organism>
<feature type="region of interest" description="Disordered" evidence="1">
    <location>
        <begin position="19"/>
        <end position="38"/>
    </location>
</feature>
<dbReference type="EMBL" id="JACHEG010000009">
    <property type="protein sequence ID" value="MBB6165510.1"/>
    <property type="molecule type" value="Genomic_DNA"/>
</dbReference>
<evidence type="ECO:0000256" key="1">
    <source>
        <dbReference type="SAM" id="MobiDB-lite"/>
    </source>
</evidence>
<comment type="caution">
    <text evidence="2">The sequence shown here is derived from an EMBL/GenBank/DDBJ whole genome shotgun (WGS) entry which is preliminary data.</text>
</comment>
<gene>
    <name evidence="2" type="ORF">HNQ72_005356</name>
</gene>
<dbReference type="AlphaFoldDB" id="A0A7W9YBH2"/>
<evidence type="ECO:0000313" key="3">
    <source>
        <dbReference type="Proteomes" id="UP000547879"/>
    </source>
</evidence>
<evidence type="ECO:0000313" key="2">
    <source>
        <dbReference type="EMBL" id="MBB6165510.1"/>
    </source>
</evidence>
<reference evidence="2 3" key="1">
    <citation type="submission" date="2020-08" db="EMBL/GenBank/DDBJ databases">
        <title>Genomic Encyclopedia of Type Strains, Phase IV (KMG-IV): sequencing the most valuable type-strain genomes for metagenomic binning, comparative biology and taxonomic classification.</title>
        <authorList>
            <person name="Goeker M."/>
        </authorList>
    </citation>
    <scope>NUCLEOTIDE SEQUENCE [LARGE SCALE GENOMIC DNA]</scope>
    <source>
        <strain evidence="2 3">DSM 100734</strain>
    </source>
</reference>
<dbReference type="Proteomes" id="UP000547879">
    <property type="component" value="Unassembled WGS sequence"/>
</dbReference>
<keyword evidence="3" id="KW-1185">Reference proteome</keyword>
<protein>
    <submittedName>
        <fullName evidence="2">Uncharacterized protein</fullName>
    </submittedName>
</protein>